<dbReference type="SUPFAM" id="SSF51905">
    <property type="entry name" value="FAD/NAD(P)-binding domain"/>
    <property type="match status" value="1"/>
</dbReference>
<evidence type="ECO:0000313" key="1">
    <source>
        <dbReference type="EMBL" id="RED17286.1"/>
    </source>
</evidence>
<dbReference type="Proteomes" id="UP000256310">
    <property type="component" value="Unassembled WGS sequence"/>
</dbReference>
<protein>
    <submittedName>
        <fullName evidence="1">Putative NAD(P)-binding protein</fullName>
    </submittedName>
</protein>
<proteinExistence type="predicted"/>
<dbReference type="OrthoDB" id="9773233at2"/>
<dbReference type="RefSeq" id="WP_116236580.1">
    <property type="nucleotide sequence ID" value="NZ_QRDP01000004.1"/>
</dbReference>
<gene>
    <name evidence="1" type="ORF">DFR46_2326</name>
</gene>
<organism evidence="1 2">
    <name type="scientific">Parasphingopyxis lamellibrachiae</name>
    <dbReference type="NCBI Taxonomy" id="680125"/>
    <lineage>
        <taxon>Bacteria</taxon>
        <taxon>Pseudomonadati</taxon>
        <taxon>Pseudomonadota</taxon>
        <taxon>Alphaproteobacteria</taxon>
        <taxon>Sphingomonadales</taxon>
        <taxon>Sphingomonadaceae</taxon>
        <taxon>Parasphingopyxis</taxon>
    </lineage>
</organism>
<dbReference type="AlphaFoldDB" id="A0A3D9FJM1"/>
<comment type="caution">
    <text evidence="1">The sequence shown here is derived from an EMBL/GenBank/DDBJ whole genome shotgun (WGS) entry which is preliminary data.</text>
</comment>
<dbReference type="InterPro" id="IPR036188">
    <property type="entry name" value="FAD/NAD-bd_sf"/>
</dbReference>
<dbReference type="Gene3D" id="3.50.50.60">
    <property type="entry name" value="FAD/NAD(P)-binding domain"/>
    <property type="match status" value="1"/>
</dbReference>
<keyword evidence="2" id="KW-1185">Reference proteome</keyword>
<dbReference type="Pfam" id="PF13450">
    <property type="entry name" value="NAD_binding_8"/>
    <property type="match status" value="1"/>
</dbReference>
<sequence length="470" mass="51772">MAEAETDYLIIGAGAVGMAFADTLLDETDAHITFVDRHAKPGGHWNDAYPFVALHQPSAFYGVNSTPLGSPEKDTIGLNKGYYSLATGSEVCAYYENVMARRFLPSGRVAYHPMSDYCGDGRFVSILSGKESHVEIRGKTVDATYYGTSIPSTHKPKFEVAEGARMVPPNALPQLWQAPESTPSQFVILGAGKTAMDVGVWLQQAGAKPDSITWVRPRDTWMLNRGNVQPGLEFFEETIGGQVKIMDALAKATTPEDLFARLEADGIMLRLDPDTKPLMFHYPTISRGEVDILRNIGDVVRMGHVRRIEPGKMIFDSGEVKTAEDALYIDCTATAVERRPVIPQFQGDTITLQMIRVPQPAFSAALTAYIEANYEDDATKNSLGQPVPLPDGIDAYARANLVNMMNQFQWSQRPELQDWMIRARLDGFGKTIAAVAPNDAEKQDLLQQFRDKAQAAIANLPKLIAQEEQG</sequence>
<reference evidence="1 2" key="1">
    <citation type="submission" date="2018-07" db="EMBL/GenBank/DDBJ databases">
        <title>Genomic Encyclopedia of Type Strains, Phase IV (KMG-IV): sequencing the most valuable type-strain genomes for metagenomic binning, comparative biology and taxonomic classification.</title>
        <authorList>
            <person name="Goeker M."/>
        </authorList>
    </citation>
    <scope>NUCLEOTIDE SEQUENCE [LARGE SCALE GENOMIC DNA]</scope>
    <source>
        <strain evidence="1 2">DSM 26725</strain>
    </source>
</reference>
<accession>A0A3D9FJM1</accession>
<dbReference type="EMBL" id="QRDP01000004">
    <property type="protein sequence ID" value="RED17286.1"/>
    <property type="molecule type" value="Genomic_DNA"/>
</dbReference>
<evidence type="ECO:0000313" key="2">
    <source>
        <dbReference type="Proteomes" id="UP000256310"/>
    </source>
</evidence>
<name>A0A3D9FJM1_9SPHN</name>